<name>I3YG36_THIV6</name>
<accession>I3YG36</accession>
<gene>
    <name evidence="2" type="ordered locus">Thivi_4134</name>
</gene>
<dbReference type="InterPro" id="IPR050742">
    <property type="entry name" value="Helicase_Restrict-Modif_Enz"/>
</dbReference>
<dbReference type="AlphaFoldDB" id="I3YG36"/>
<keyword evidence="2" id="KW-0347">Helicase</keyword>
<evidence type="ECO:0000259" key="1">
    <source>
        <dbReference type="SMART" id="SM00487"/>
    </source>
</evidence>
<keyword evidence="2" id="KW-0547">Nucleotide-binding</keyword>
<dbReference type="eggNOG" id="COG1061">
    <property type="taxonomic scope" value="Bacteria"/>
</dbReference>
<dbReference type="SMART" id="SM00487">
    <property type="entry name" value="DEXDc"/>
    <property type="match status" value="1"/>
</dbReference>
<dbReference type="SUPFAM" id="SSF52540">
    <property type="entry name" value="P-loop containing nucleoside triphosphate hydrolases"/>
    <property type="match status" value="2"/>
</dbReference>
<dbReference type="PANTHER" id="PTHR47396">
    <property type="entry name" value="TYPE I RESTRICTION ENZYME ECOKI R PROTEIN"/>
    <property type="match status" value="1"/>
</dbReference>
<feature type="domain" description="Helicase ATP-binding" evidence="1">
    <location>
        <begin position="2"/>
        <end position="241"/>
    </location>
</feature>
<reference evidence="2 3" key="1">
    <citation type="submission" date="2012-06" db="EMBL/GenBank/DDBJ databases">
        <title>Complete sequence of Thiocystis violascens DSM 198.</title>
        <authorList>
            <consortium name="US DOE Joint Genome Institute"/>
            <person name="Lucas S."/>
            <person name="Han J."/>
            <person name="Lapidus A."/>
            <person name="Cheng J.-F."/>
            <person name="Goodwin L."/>
            <person name="Pitluck S."/>
            <person name="Peters L."/>
            <person name="Ovchinnikova G."/>
            <person name="Teshima H."/>
            <person name="Detter J.C."/>
            <person name="Han C."/>
            <person name="Tapia R."/>
            <person name="Land M."/>
            <person name="Hauser L."/>
            <person name="Kyrpides N."/>
            <person name="Ivanova N."/>
            <person name="Pagani I."/>
            <person name="Vogl K."/>
            <person name="Liu Z."/>
            <person name="Frigaard N.-U."/>
            <person name="Bryant D."/>
            <person name="Woyke T."/>
        </authorList>
    </citation>
    <scope>NUCLEOTIDE SEQUENCE [LARGE SCALE GENOMIC DNA]</scope>
    <source>
        <strain evidence="3">ATCC 17096 / DSM 198 / 6111</strain>
    </source>
</reference>
<sequence>MSAAVLKGYQREAVEHALDIFRHAESLLQDAPDADSRRAIIAHHGCLLLEAPTGAGKTLMAGAIAEGFARADHPRHARVVWFWFTPFANLVEQTRGALKRDFSGLRLRDLTRDRIAHDCASGDVFIATWSAVAARNAETRKLRQSGDLSLSLDVFIPLLREAGLRIGAVIDEAHHTLFAKAPTEALRFYREVLQPDFTLLITATPDDADVKKFCREVGIEYLSRNLVARHEAVEAGLIKQGIRSIAYLAPEDQKTLADLPATALAEGWQTHQAIKRQLTELGVPLTPLMLVQVGNSGKAGTNAIEEAKTTLLRLGVPEEAIAWYTADDPNDDLQAAAVDERKEVLLFKVAVALGFDAPRASTLVSLRGAKDVGFGLQVVGRILRVHRRLQAFALAGTLPEALRFGYAFLADAESQTGLLSAAEKINAIKTELANVCPYTALVRVAGTPEVQVIRNGQLSLLPRPLDPPAWRELDALEPESPLASLSAWTQTELLGLGRTDQMPPAIADDPNGQSFRPVIPTFPDDAAHSLREGMPSGFMTEQLPLSTDALIDCVGALLDLSPEVLSAGLRKRVKITRRTIEIFAANDEHIDQIQGRLSDDELARRGQRVLLDAQEALDPRDVRDALMKRLRREYNEHQGLDLAESEIERAFYVILAAYPKLLTQALRACAARHKEAVEAHPLPLCIETPPATPHSRLNLYGVLPSDLNTPERAFVELLDADTSGTVRWWHRNPPRKPWSVGLVMPSGYRFFPDFIVGVSERTGGERVRLLETKGGHILDSDETLEKLQAEHQVYGRPIMLKRKDDGNFWVIEYSQQRDKAEEERIFRLEYLGQY</sequence>
<dbReference type="REBASE" id="48980">
    <property type="entry name" value="Tvi198ORF4133P"/>
</dbReference>
<protein>
    <submittedName>
        <fullName evidence="2">DNA/RNA helicase, superfamily II</fullName>
    </submittedName>
</protein>
<dbReference type="InterPro" id="IPR014001">
    <property type="entry name" value="Helicase_ATP-bd"/>
</dbReference>
<organism evidence="2 3">
    <name type="scientific">Thiocystis violascens (strain ATCC 17096 / DSM 198 / 6111)</name>
    <name type="common">Chromatium violascens</name>
    <dbReference type="NCBI Taxonomy" id="765911"/>
    <lineage>
        <taxon>Bacteria</taxon>
        <taxon>Pseudomonadati</taxon>
        <taxon>Pseudomonadota</taxon>
        <taxon>Gammaproteobacteria</taxon>
        <taxon>Chromatiales</taxon>
        <taxon>Chromatiaceae</taxon>
        <taxon>Thiocystis</taxon>
    </lineage>
</organism>
<dbReference type="OrthoDB" id="9804145at2"/>
<dbReference type="GO" id="GO:0005829">
    <property type="term" value="C:cytosol"/>
    <property type="evidence" value="ECO:0007669"/>
    <property type="project" value="TreeGrafter"/>
</dbReference>
<proteinExistence type="predicted"/>
<dbReference type="InterPro" id="IPR006935">
    <property type="entry name" value="Helicase/UvrB_N"/>
</dbReference>
<dbReference type="RefSeq" id="WP_014780339.1">
    <property type="nucleotide sequence ID" value="NC_018012.1"/>
</dbReference>
<dbReference type="GO" id="GO:0005524">
    <property type="term" value="F:ATP binding"/>
    <property type="evidence" value="ECO:0007669"/>
    <property type="project" value="InterPro"/>
</dbReference>
<dbReference type="GO" id="GO:0003677">
    <property type="term" value="F:DNA binding"/>
    <property type="evidence" value="ECO:0007669"/>
    <property type="project" value="InterPro"/>
</dbReference>
<keyword evidence="3" id="KW-1185">Reference proteome</keyword>
<evidence type="ECO:0000313" key="3">
    <source>
        <dbReference type="Proteomes" id="UP000006062"/>
    </source>
</evidence>
<dbReference type="STRING" id="765911.Thivi_4134"/>
<dbReference type="GO" id="GO:0004386">
    <property type="term" value="F:helicase activity"/>
    <property type="evidence" value="ECO:0007669"/>
    <property type="project" value="UniProtKB-KW"/>
</dbReference>
<dbReference type="KEGG" id="tvi:Thivi_4134"/>
<dbReference type="Pfam" id="PF04851">
    <property type="entry name" value="ResIII"/>
    <property type="match status" value="1"/>
</dbReference>
<dbReference type="Gene3D" id="3.40.50.300">
    <property type="entry name" value="P-loop containing nucleotide triphosphate hydrolases"/>
    <property type="match status" value="1"/>
</dbReference>
<dbReference type="GO" id="GO:0016787">
    <property type="term" value="F:hydrolase activity"/>
    <property type="evidence" value="ECO:0007669"/>
    <property type="project" value="InterPro"/>
</dbReference>
<dbReference type="EMBL" id="CP003154">
    <property type="protein sequence ID" value="AFL75954.1"/>
    <property type="molecule type" value="Genomic_DNA"/>
</dbReference>
<keyword evidence="2" id="KW-0067">ATP-binding</keyword>
<dbReference type="HOGENOM" id="CLU_317054_0_0_6"/>
<dbReference type="Proteomes" id="UP000006062">
    <property type="component" value="Chromosome"/>
</dbReference>
<dbReference type="InterPro" id="IPR027417">
    <property type="entry name" value="P-loop_NTPase"/>
</dbReference>
<evidence type="ECO:0000313" key="2">
    <source>
        <dbReference type="EMBL" id="AFL75954.1"/>
    </source>
</evidence>
<keyword evidence="2" id="KW-0378">Hydrolase</keyword>
<dbReference type="PANTHER" id="PTHR47396:SF1">
    <property type="entry name" value="ATP-DEPENDENT HELICASE IRC3-RELATED"/>
    <property type="match status" value="1"/>
</dbReference>